<gene>
    <name evidence="13" type="ORF">FYJ91_16925</name>
</gene>
<keyword evidence="10" id="KW-0732">Signal</keyword>
<dbReference type="InterPro" id="IPR039426">
    <property type="entry name" value="TonB-dep_rcpt-like"/>
</dbReference>
<evidence type="ECO:0000313" key="14">
    <source>
        <dbReference type="Proteomes" id="UP000322077"/>
    </source>
</evidence>
<evidence type="ECO:0000256" key="8">
    <source>
        <dbReference type="PROSITE-ProRule" id="PRU01360"/>
    </source>
</evidence>
<dbReference type="PANTHER" id="PTHR47234">
    <property type="match status" value="1"/>
</dbReference>
<comment type="subcellular location">
    <subcellularLocation>
        <location evidence="1 8">Cell outer membrane</location>
        <topology evidence="1 8">Multi-pass membrane protein</topology>
    </subcellularLocation>
</comment>
<dbReference type="InterPro" id="IPR012910">
    <property type="entry name" value="Plug_dom"/>
</dbReference>
<dbReference type="PROSITE" id="PS52016">
    <property type="entry name" value="TONB_DEPENDENT_REC_3"/>
    <property type="match status" value="1"/>
</dbReference>
<evidence type="ECO:0000259" key="12">
    <source>
        <dbReference type="Pfam" id="PF07715"/>
    </source>
</evidence>
<evidence type="ECO:0000256" key="5">
    <source>
        <dbReference type="ARBA" id="ARBA00023077"/>
    </source>
</evidence>
<keyword evidence="5 9" id="KW-0798">TonB box</keyword>
<evidence type="ECO:0000313" key="13">
    <source>
        <dbReference type="EMBL" id="TZG24955.1"/>
    </source>
</evidence>
<feature type="chain" id="PRO_5022946370" evidence="10">
    <location>
        <begin position="22"/>
        <end position="977"/>
    </location>
</feature>
<evidence type="ECO:0000256" key="2">
    <source>
        <dbReference type="ARBA" id="ARBA00022448"/>
    </source>
</evidence>
<dbReference type="Gene3D" id="2.40.170.20">
    <property type="entry name" value="TonB-dependent receptor, beta-barrel domain"/>
    <property type="match status" value="1"/>
</dbReference>
<keyword evidence="4 8" id="KW-0812">Transmembrane</keyword>
<comment type="similarity">
    <text evidence="8 9">Belongs to the TonB-dependent receptor family.</text>
</comment>
<sequence length="977" mass="103382">MKAWVKSALLASTVLVSTAAAAQTAPATPAPAPAPAETSSDDSGVQDIIVTGSRIVRDGYTAPTPVTVAPTADLAKATPTNIADGLNKLPQFSLSSGPARSTHNFASSAANGNLLNLRGVGPERTLIMFDSVRMPPTTFRGVVDVNIIPNLLIERVDIVTAGASAAYGSDAVSGVVNFVLNKRFTGLTGVAQGGVDQRGNNGNEKFGLAYGSDFADGRGHVLLSGEYYNSRGMLRSDRSSSRGNFLYAGQSRAALLAGSPGGSAANPFVIYNNTTINNATVGGLINGPANFSFNNFRFNAAGQAVPFNIGTQIGTPGYSVGGDGYVIPTDSTAVAPLRTYQTFGRLSYDVTDDVNVYVQGIFTRSDLKYNSLANAFTPPNVATIFSGNPYIPANVQAAMTAQGVASFTLSDYLSEMGTLKAKERTDFYMGQAGIEGKLGNFSWNLGYVHSESIFTLAQQTFDIKKVFASIDAVRNPANGQITCRVLLDPTVASQYQGCQPLNLLGVGAAAGTMAGYNYANGVSRYRAETTQDQLQGAIQGSLFDLPAGPVDVVVGAEWRRQKLHLTSNSDPATLAGANAAQTTALRNAYFAGLRGVPTTALYYNLTNTGIANGRVTVKEAFAEISVPILKDTPFFRSLDLNAAGRVTDYSTSGRVETWKVGGTWKPVDDLLFRITRSRDIRAPALYDLFAGDSSGIGTLNDPVSGITSNVPQITGGNASLKPEKADTLTFGGVLTPSFLRGFSISVDYYNLKIDDAIGTLGTAQIVNNCRLDANAPECALVTRPSPTAFPTSVRIAPANIAALKTRGIDFDASYRTELGNGNLSLRAYVNYLDSFKTQQSATAVVLENAGRAATGNQPIARPKWRGTFNVNYENAGWGVFVSEQYIGSSKLGFPAATGQNQVFADPKVPVVWYTDLTISKKIDAYGGYIELFGTVNNLFDKKPPLIPGTIPGLNLPTIISVYDQVGRAFTGGVRFKF</sequence>
<protein>
    <submittedName>
        <fullName evidence="13">TonB-dependent receptor</fullName>
    </submittedName>
</protein>
<feature type="domain" description="TonB-dependent receptor-like beta-barrel" evidence="11">
    <location>
        <begin position="515"/>
        <end position="938"/>
    </location>
</feature>
<dbReference type="Gene3D" id="2.170.130.10">
    <property type="entry name" value="TonB-dependent receptor, plug domain"/>
    <property type="match status" value="1"/>
</dbReference>
<evidence type="ECO:0000256" key="3">
    <source>
        <dbReference type="ARBA" id="ARBA00022452"/>
    </source>
</evidence>
<feature type="domain" description="TonB-dependent receptor plug" evidence="12">
    <location>
        <begin position="61"/>
        <end position="175"/>
    </location>
</feature>
<dbReference type="AlphaFoldDB" id="A0A5D9C4Q2"/>
<dbReference type="InterPro" id="IPR036942">
    <property type="entry name" value="Beta-barrel_TonB_sf"/>
</dbReference>
<keyword evidence="6 8" id="KW-0472">Membrane</keyword>
<keyword evidence="14" id="KW-1185">Reference proteome</keyword>
<proteinExistence type="inferred from homology"/>
<dbReference type="InterPro" id="IPR037066">
    <property type="entry name" value="Plug_dom_sf"/>
</dbReference>
<dbReference type="Pfam" id="PF07715">
    <property type="entry name" value="Plug"/>
    <property type="match status" value="1"/>
</dbReference>
<keyword evidence="3 8" id="KW-1134">Transmembrane beta strand</keyword>
<feature type="signal peptide" evidence="10">
    <location>
        <begin position="1"/>
        <end position="21"/>
    </location>
</feature>
<dbReference type="GO" id="GO:0009279">
    <property type="term" value="C:cell outer membrane"/>
    <property type="evidence" value="ECO:0007669"/>
    <property type="project" value="UniProtKB-SubCell"/>
</dbReference>
<dbReference type="SUPFAM" id="SSF56935">
    <property type="entry name" value="Porins"/>
    <property type="match status" value="1"/>
</dbReference>
<evidence type="ECO:0000256" key="4">
    <source>
        <dbReference type="ARBA" id="ARBA00022692"/>
    </source>
</evidence>
<organism evidence="13 14">
    <name type="scientific">Sphingomonas montanisoli</name>
    <dbReference type="NCBI Taxonomy" id="2606412"/>
    <lineage>
        <taxon>Bacteria</taxon>
        <taxon>Pseudomonadati</taxon>
        <taxon>Pseudomonadota</taxon>
        <taxon>Alphaproteobacteria</taxon>
        <taxon>Sphingomonadales</taxon>
        <taxon>Sphingomonadaceae</taxon>
        <taxon>Sphingomonas</taxon>
    </lineage>
</organism>
<dbReference type="InterPro" id="IPR000531">
    <property type="entry name" value="Beta-barrel_TonB"/>
</dbReference>
<name>A0A5D9C4Q2_9SPHN</name>
<reference evidence="13 14" key="1">
    <citation type="submission" date="2019-08" db="EMBL/GenBank/DDBJ databases">
        <authorList>
            <person name="Wang G."/>
            <person name="Xu Z."/>
        </authorList>
    </citation>
    <scope>NUCLEOTIDE SEQUENCE [LARGE SCALE GENOMIC DNA]</scope>
    <source>
        <strain evidence="13 14">ZX</strain>
    </source>
</reference>
<dbReference type="Pfam" id="PF00593">
    <property type="entry name" value="TonB_dep_Rec_b-barrel"/>
    <property type="match status" value="1"/>
</dbReference>
<dbReference type="Proteomes" id="UP000322077">
    <property type="component" value="Unassembled WGS sequence"/>
</dbReference>
<evidence type="ECO:0000256" key="6">
    <source>
        <dbReference type="ARBA" id="ARBA00023136"/>
    </source>
</evidence>
<dbReference type="PANTHER" id="PTHR47234:SF3">
    <property type="entry name" value="SECRETIN_TONB SHORT N-TERMINAL DOMAIN-CONTAINING PROTEIN"/>
    <property type="match status" value="1"/>
</dbReference>
<keyword evidence="13" id="KW-0675">Receptor</keyword>
<accession>A0A5D9C4Q2</accession>
<dbReference type="RefSeq" id="WP_149523496.1">
    <property type="nucleotide sequence ID" value="NZ_VTOU01000004.1"/>
</dbReference>
<dbReference type="EMBL" id="VTOU01000004">
    <property type="protein sequence ID" value="TZG24955.1"/>
    <property type="molecule type" value="Genomic_DNA"/>
</dbReference>
<evidence type="ECO:0000256" key="7">
    <source>
        <dbReference type="ARBA" id="ARBA00023237"/>
    </source>
</evidence>
<evidence type="ECO:0000256" key="10">
    <source>
        <dbReference type="SAM" id="SignalP"/>
    </source>
</evidence>
<comment type="caution">
    <text evidence="13">The sequence shown here is derived from an EMBL/GenBank/DDBJ whole genome shotgun (WGS) entry which is preliminary data.</text>
</comment>
<keyword evidence="2 8" id="KW-0813">Transport</keyword>
<evidence type="ECO:0000259" key="11">
    <source>
        <dbReference type="Pfam" id="PF00593"/>
    </source>
</evidence>
<evidence type="ECO:0000256" key="9">
    <source>
        <dbReference type="RuleBase" id="RU003357"/>
    </source>
</evidence>
<evidence type="ECO:0000256" key="1">
    <source>
        <dbReference type="ARBA" id="ARBA00004571"/>
    </source>
</evidence>
<keyword evidence="7 8" id="KW-0998">Cell outer membrane</keyword>